<gene>
    <name evidence="1" type="ORF">EYF80_027338</name>
</gene>
<evidence type="ECO:0000313" key="2">
    <source>
        <dbReference type="Proteomes" id="UP000314294"/>
    </source>
</evidence>
<protein>
    <submittedName>
        <fullName evidence="1">Uncharacterized protein</fullName>
    </submittedName>
</protein>
<sequence length="116" mass="13178">MATTETADRSPEWTNRLVIEGAIGIFAWNFVLRHARHVGWGARREVGGEEEADTPDPFLATAVHSIHGNKENNLAGLKKGPWHERRVVKFIVWKENQTELTLPTPKNLQHDIIHVN</sequence>
<dbReference type="EMBL" id="SRLO01000293">
    <property type="protein sequence ID" value="TNN62430.1"/>
    <property type="molecule type" value="Genomic_DNA"/>
</dbReference>
<dbReference type="Proteomes" id="UP000314294">
    <property type="component" value="Unassembled WGS sequence"/>
</dbReference>
<proteinExistence type="predicted"/>
<reference evidence="1 2" key="1">
    <citation type="submission" date="2019-03" db="EMBL/GenBank/DDBJ databases">
        <title>First draft genome of Liparis tanakae, snailfish: a comprehensive survey of snailfish specific genes.</title>
        <authorList>
            <person name="Kim W."/>
            <person name="Song I."/>
            <person name="Jeong J.-H."/>
            <person name="Kim D."/>
            <person name="Kim S."/>
            <person name="Ryu S."/>
            <person name="Song J.Y."/>
            <person name="Lee S.K."/>
        </authorList>
    </citation>
    <scope>NUCLEOTIDE SEQUENCE [LARGE SCALE GENOMIC DNA]</scope>
    <source>
        <tissue evidence="1">Muscle</tissue>
    </source>
</reference>
<organism evidence="1 2">
    <name type="scientific">Liparis tanakae</name>
    <name type="common">Tanaka's snailfish</name>
    <dbReference type="NCBI Taxonomy" id="230148"/>
    <lineage>
        <taxon>Eukaryota</taxon>
        <taxon>Metazoa</taxon>
        <taxon>Chordata</taxon>
        <taxon>Craniata</taxon>
        <taxon>Vertebrata</taxon>
        <taxon>Euteleostomi</taxon>
        <taxon>Actinopterygii</taxon>
        <taxon>Neopterygii</taxon>
        <taxon>Teleostei</taxon>
        <taxon>Neoteleostei</taxon>
        <taxon>Acanthomorphata</taxon>
        <taxon>Eupercaria</taxon>
        <taxon>Perciformes</taxon>
        <taxon>Cottioidei</taxon>
        <taxon>Cottales</taxon>
        <taxon>Liparidae</taxon>
        <taxon>Liparis</taxon>
    </lineage>
</organism>
<keyword evidence="2" id="KW-1185">Reference proteome</keyword>
<name>A0A4Z2HA88_9TELE</name>
<evidence type="ECO:0000313" key="1">
    <source>
        <dbReference type="EMBL" id="TNN62430.1"/>
    </source>
</evidence>
<dbReference type="AlphaFoldDB" id="A0A4Z2HA88"/>
<comment type="caution">
    <text evidence="1">The sequence shown here is derived from an EMBL/GenBank/DDBJ whole genome shotgun (WGS) entry which is preliminary data.</text>
</comment>
<accession>A0A4Z2HA88</accession>